<comment type="similarity">
    <text evidence="1">Belongs to the glycosyltransferase 2 family. WaaE/KdtX subfamily.</text>
</comment>
<feature type="domain" description="Glycosyltransferase 2-like" evidence="2">
    <location>
        <begin position="6"/>
        <end position="93"/>
    </location>
</feature>
<dbReference type="RefSeq" id="WP_073046599.1">
    <property type="nucleotide sequence ID" value="NZ_FQUO01000017.1"/>
</dbReference>
<dbReference type="InterPro" id="IPR001173">
    <property type="entry name" value="Glyco_trans_2-like"/>
</dbReference>
<reference evidence="3 4" key="1">
    <citation type="submission" date="2016-11" db="EMBL/GenBank/DDBJ databases">
        <authorList>
            <person name="Jaros S."/>
            <person name="Januszkiewicz K."/>
            <person name="Wedrychowicz H."/>
        </authorList>
    </citation>
    <scope>NUCLEOTIDE SEQUENCE [LARGE SCALE GENOMIC DNA]</scope>
    <source>
        <strain evidence="3 4">DSM 26897</strain>
    </source>
</reference>
<evidence type="ECO:0000313" key="4">
    <source>
        <dbReference type="Proteomes" id="UP000184368"/>
    </source>
</evidence>
<proteinExistence type="inferred from homology"/>
<sequence>MAQPISVVIISLNAAATIQKTIRSAQLLTGDVVVVDSGSTDGTLELVRGAGGRLVEMGWQGYGTNKNRGNSEARHDWILSLDSDEELSPELVTAINQLDLSNSNTVYRLKRLNYLNGQPVFYGEWSNDWTTRLFNRNAVRWDETPVHENLLLPPGVVVQKVKGWLHHYTAPNIEVYQQKLDKYADLAALKYRESGKHAAAYKMYLSPVFAFVKHYLVRGGWRDKKAGWQIAIAHAGYTFRKYKQLRLLEQGKGLQAAKP</sequence>
<evidence type="ECO:0000256" key="1">
    <source>
        <dbReference type="ARBA" id="ARBA00038494"/>
    </source>
</evidence>
<keyword evidence="4" id="KW-1185">Reference proteome</keyword>
<dbReference type="SUPFAM" id="SSF53448">
    <property type="entry name" value="Nucleotide-diphospho-sugar transferases"/>
    <property type="match status" value="1"/>
</dbReference>
<dbReference type="CDD" id="cd02511">
    <property type="entry name" value="Beta4Glucosyltransferase"/>
    <property type="match status" value="1"/>
</dbReference>
<dbReference type="AlphaFoldDB" id="A0A1M5GTX9"/>
<dbReference type="EMBL" id="FQUO01000017">
    <property type="protein sequence ID" value="SHG07128.1"/>
    <property type="molecule type" value="Genomic_DNA"/>
</dbReference>
<accession>A0A1M5GTX9</accession>
<dbReference type="Pfam" id="PF00535">
    <property type="entry name" value="Glycos_transf_2"/>
    <property type="match status" value="1"/>
</dbReference>
<evidence type="ECO:0000313" key="3">
    <source>
        <dbReference type="EMBL" id="SHG07128.1"/>
    </source>
</evidence>
<organism evidence="3 4">
    <name type="scientific">Cnuella takakiae</name>
    <dbReference type="NCBI Taxonomy" id="1302690"/>
    <lineage>
        <taxon>Bacteria</taxon>
        <taxon>Pseudomonadati</taxon>
        <taxon>Bacteroidota</taxon>
        <taxon>Chitinophagia</taxon>
        <taxon>Chitinophagales</taxon>
        <taxon>Chitinophagaceae</taxon>
        <taxon>Cnuella</taxon>
    </lineage>
</organism>
<evidence type="ECO:0000259" key="2">
    <source>
        <dbReference type="Pfam" id="PF00535"/>
    </source>
</evidence>
<gene>
    <name evidence="3" type="ORF">SAMN05444008_11755</name>
</gene>
<protein>
    <recommendedName>
        <fullName evidence="2">Glycosyltransferase 2-like domain-containing protein</fullName>
    </recommendedName>
</protein>
<dbReference type="STRING" id="1302690.BUE76_02510"/>
<dbReference type="Gene3D" id="3.90.550.10">
    <property type="entry name" value="Spore Coat Polysaccharide Biosynthesis Protein SpsA, Chain A"/>
    <property type="match status" value="1"/>
</dbReference>
<dbReference type="OrthoDB" id="9815923at2"/>
<name>A0A1M5GTX9_9BACT</name>
<dbReference type="PANTHER" id="PTHR43630:SF2">
    <property type="entry name" value="GLYCOSYLTRANSFERASE"/>
    <property type="match status" value="1"/>
</dbReference>
<dbReference type="PANTHER" id="PTHR43630">
    <property type="entry name" value="POLY-BETA-1,6-N-ACETYL-D-GLUCOSAMINE SYNTHASE"/>
    <property type="match status" value="1"/>
</dbReference>
<dbReference type="Proteomes" id="UP000184368">
    <property type="component" value="Unassembled WGS sequence"/>
</dbReference>
<dbReference type="InterPro" id="IPR029044">
    <property type="entry name" value="Nucleotide-diphossugar_trans"/>
</dbReference>